<feature type="transmembrane region" description="Helical" evidence="7">
    <location>
        <begin position="28"/>
        <end position="52"/>
    </location>
</feature>
<dbReference type="OrthoDB" id="9793490at2"/>
<organism evidence="9 10">
    <name type="scientific">Asaccharospora irregularis DSM 2635</name>
    <dbReference type="NCBI Taxonomy" id="1121321"/>
    <lineage>
        <taxon>Bacteria</taxon>
        <taxon>Bacillati</taxon>
        <taxon>Bacillota</taxon>
        <taxon>Clostridia</taxon>
        <taxon>Peptostreptococcales</taxon>
        <taxon>Peptostreptococcaceae</taxon>
        <taxon>Asaccharospora</taxon>
    </lineage>
</organism>
<evidence type="ECO:0000259" key="8">
    <source>
        <dbReference type="PROSITE" id="PS50928"/>
    </source>
</evidence>
<keyword evidence="2 7" id="KW-0813">Transport</keyword>
<dbReference type="PANTHER" id="PTHR30450">
    <property type="entry name" value="ABC TRANSPORTER PERMEASE"/>
    <property type="match status" value="1"/>
</dbReference>
<evidence type="ECO:0000313" key="10">
    <source>
        <dbReference type="Proteomes" id="UP000243255"/>
    </source>
</evidence>
<accession>A0A1M5QMH3</accession>
<feature type="transmembrane region" description="Helical" evidence="7">
    <location>
        <begin position="198"/>
        <end position="220"/>
    </location>
</feature>
<dbReference type="CDD" id="cd06261">
    <property type="entry name" value="TM_PBP2"/>
    <property type="match status" value="1"/>
</dbReference>
<feature type="transmembrane region" description="Helical" evidence="7">
    <location>
        <begin position="153"/>
        <end position="186"/>
    </location>
</feature>
<proteinExistence type="inferred from homology"/>
<dbReference type="Proteomes" id="UP000243255">
    <property type="component" value="Unassembled WGS sequence"/>
</dbReference>
<evidence type="ECO:0000256" key="2">
    <source>
        <dbReference type="ARBA" id="ARBA00022448"/>
    </source>
</evidence>
<keyword evidence="4 7" id="KW-0812">Transmembrane</keyword>
<dbReference type="SUPFAM" id="SSF161098">
    <property type="entry name" value="MetI-like"/>
    <property type="match status" value="1"/>
</dbReference>
<evidence type="ECO:0000256" key="5">
    <source>
        <dbReference type="ARBA" id="ARBA00022989"/>
    </source>
</evidence>
<dbReference type="AlphaFoldDB" id="A0A1M5QMH3"/>
<keyword evidence="6 7" id="KW-0472">Membrane</keyword>
<protein>
    <submittedName>
        <fullName evidence="9">D-methionine transport system permease protein</fullName>
    </submittedName>
</protein>
<dbReference type="EMBL" id="FQWX01000022">
    <property type="protein sequence ID" value="SHH15304.1"/>
    <property type="molecule type" value="Genomic_DNA"/>
</dbReference>
<evidence type="ECO:0000313" key="9">
    <source>
        <dbReference type="EMBL" id="SHH15304.1"/>
    </source>
</evidence>
<dbReference type="PROSITE" id="PS50928">
    <property type="entry name" value="ABC_TM1"/>
    <property type="match status" value="1"/>
</dbReference>
<dbReference type="InterPro" id="IPR051322">
    <property type="entry name" value="AA_ABC_Transporter_Permease"/>
</dbReference>
<dbReference type="InterPro" id="IPR000515">
    <property type="entry name" value="MetI-like"/>
</dbReference>
<gene>
    <name evidence="9" type="ORF">SAMN04488530_12237</name>
</gene>
<feature type="transmembrane region" description="Helical" evidence="7">
    <location>
        <begin position="64"/>
        <end position="88"/>
    </location>
</feature>
<comment type="similarity">
    <text evidence="7">Belongs to the binding-protein-dependent transport system permease family.</text>
</comment>
<dbReference type="GO" id="GO:0048473">
    <property type="term" value="P:D-methionine transmembrane transport"/>
    <property type="evidence" value="ECO:0007669"/>
    <property type="project" value="TreeGrafter"/>
</dbReference>
<reference evidence="10" key="1">
    <citation type="submission" date="2016-11" db="EMBL/GenBank/DDBJ databases">
        <authorList>
            <person name="Varghese N."/>
            <person name="Submissions S."/>
        </authorList>
    </citation>
    <scope>NUCLEOTIDE SEQUENCE [LARGE SCALE GENOMIC DNA]</scope>
    <source>
        <strain evidence="10">DSM 2635</strain>
    </source>
</reference>
<evidence type="ECO:0000256" key="3">
    <source>
        <dbReference type="ARBA" id="ARBA00022475"/>
    </source>
</evidence>
<evidence type="ECO:0000256" key="4">
    <source>
        <dbReference type="ARBA" id="ARBA00022692"/>
    </source>
</evidence>
<dbReference type="Gene3D" id="1.10.3720.10">
    <property type="entry name" value="MetI-like"/>
    <property type="match status" value="1"/>
</dbReference>
<evidence type="ECO:0000256" key="6">
    <source>
        <dbReference type="ARBA" id="ARBA00023136"/>
    </source>
</evidence>
<dbReference type="Pfam" id="PF00528">
    <property type="entry name" value="BPD_transp_1"/>
    <property type="match status" value="1"/>
</dbReference>
<feature type="domain" description="ABC transmembrane type-1" evidence="8">
    <location>
        <begin position="22"/>
        <end position="216"/>
    </location>
</feature>
<dbReference type="PANTHER" id="PTHR30450:SF1">
    <property type="entry name" value="D-METHIONINE TRANSPORT SYSTEM PERMEASE PROTEIN METI-RELATED"/>
    <property type="match status" value="1"/>
</dbReference>
<dbReference type="GO" id="GO:0005886">
    <property type="term" value="C:plasma membrane"/>
    <property type="evidence" value="ECO:0007669"/>
    <property type="project" value="UniProtKB-SubCell"/>
</dbReference>
<keyword evidence="3" id="KW-1003">Cell membrane</keyword>
<keyword evidence="10" id="KW-1185">Reference proteome</keyword>
<name>A0A1M5QMH3_9FIRM</name>
<dbReference type="RefSeq" id="WP_073126616.1">
    <property type="nucleotide sequence ID" value="NZ_BAABCH010000016.1"/>
</dbReference>
<evidence type="ECO:0000256" key="1">
    <source>
        <dbReference type="ARBA" id="ARBA00004651"/>
    </source>
</evidence>
<comment type="subcellular location">
    <subcellularLocation>
        <location evidence="1 7">Cell membrane</location>
        <topology evidence="1 7">Multi-pass membrane protein</topology>
    </subcellularLocation>
</comment>
<keyword evidence="5 7" id="KW-1133">Transmembrane helix</keyword>
<sequence>MFNIEFWQEWWNFFNKIIVPSTFTTLKIVISTILLGGLLGFVLSILLVTFCPDGLNPKKNIYKILDFIVNTIRSFPILILIVAISPLTRKIVGTTVGERAVIFPLAIAATSFIARALEGTFKSVDPQLIEAARSFGASNLQIIFRVIVRESRAGIISVLTMATITYISGSTIAGAVGGGGIGAIALNYGYQSFNDSVLYTSILVLFIMVQLAQEIGNYLYKKNI</sequence>
<evidence type="ECO:0000256" key="7">
    <source>
        <dbReference type="RuleBase" id="RU363032"/>
    </source>
</evidence>
<dbReference type="STRING" id="1121321.SAMN04488530_12237"/>
<dbReference type="InterPro" id="IPR035906">
    <property type="entry name" value="MetI-like_sf"/>
</dbReference>